<reference evidence="2 3" key="1">
    <citation type="journal article" date="2019" name="PLoS Biol.">
        <title>Sex chromosomes control vertical transmission of feminizing Wolbachia symbionts in an isopod.</title>
        <authorList>
            <person name="Becking T."/>
            <person name="Chebbi M.A."/>
            <person name="Giraud I."/>
            <person name="Moumen B."/>
            <person name="Laverre T."/>
            <person name="Caubet Y."/>
            <person name="Peccoud J."/>
            <person name="Gilbert C."/>
            <person name="Cordaux R."/>
        </authorList>
    </citation>
    <scope>NUCLEOTIDE SEQUENCE [LARGE SCALE GENOMIC DNA]</scope>
    <source>
        <strain evidence="2">ANa2</strain>
        <tissue evidence="2">Whole body excluding digestive tract and cuticle</tissue>
    </source>
</reference>
<dbReference type="InterPro" id="IPR006594">
    <property type="entry name" value="LisH"/>
</dbReference>
<evidence type="ECO:0000313" key="2">
    <source>
        <dbReference type="EMBL" id="KAB7498935.1"/>
    </source>
</evidence>
<protein>
    <submittedName>
        <fullName evidence="2">Uncharacterized protein</fullName>
    </submittedName>
</protein>
<feature type="non-terminal residue" evidence="2">
    <location>
        <position position="723"/>
    </location>
</feature>
<feature type="region of interest" description="Disordered" evidence="1">
    <location>
        <begin position="458"/>
        <end position="518"/>
    </location>
</feature>
<proteinExistence type="predicted"/>
<feature type="compositionally biased region" description="Polar residues" evidence="1">
    <location>
        <begin position="485"/>
        <end position="496"/>
    </location>
</feature>
<dbReference type="PROSITE" id="PS50896">
    <property type="entry name" value="LISH"/>
    <property type="match status" value="1"/>
</dbReference>
<evidence type="ECO:0000313" key="3">
    <source>
        <dbReference type="Proteomes" id="UP000326759"/>
    </source>
</evidence>
<accession>A0A5N5SYC6</accession>
<dbReference type="EMBL" id="SEYY01018830">
    <property type="protein sequence ID" value="KAB7498935.1"/>
    <property type="molecule type" value="Genomic_DNA"/>
</dbReference>
<feature type="compositionally biased region" description="Basic residues" evidence="1">
    <location>
        <begin position="158"/>
        <end position="169"/>
    </location>
</feature>
<comment type="caution">
    <text evidence="2">The sequence shown here is derived from an EMBL/GenBank/DDBJ whole genome shotgun (WGS) entry which is preliminary data.</text>
</comment>
<dbReference type="OrthoDB" id="6287635at2759"/>
<feature type="compositionally biased region" description="Polar residues" evidence="1">
    <location>
        <begin position="132"/>
        <end position="149"/>
    </location>
</feature>
<dbReference type="Proteomes" id="UP000326759">
    <property type="component" value="Unassembled WGS sequence"/>
</dbReference>
<feature type="compositionally biased region" description="Low complexity" evidence="1">
    <location>
        <begin position="356"/>
        <end position="370"/>
    </location>
</feature>
<feature type="region of interest" description="Disordered" evidence="1">
    <location>
        <begin position="354"/>
        <end position="382"/>
    </location>
</feature>
<feature type="region of interest" description="Disordered" evidence="1">
    <location>
        <begin position="592"/>
        <end position="624"/>
    </location>
</feature>
<evidence type="ECO:0000256" key="1">
    <source>
        <dbReference type="SAM" id="MobiDB-lite"/>
    </source>
</evidence>
<name>A0A5N5SYC6_9CRUS</name>
<feature type="compositionally biased region" description="Basic and acidic residues" evidence="1">
    <location>
        <begin position="497"/>
        <end position="509"/>
    </location>
</feature>
<feature type="region of interest" description="Disordered" evidence="1">
    <location>
        <begin position="111"/>
        <end position="185"/>
    </location>
</feature>
<feature type="compositionally biased region" description="Polar residues" evidence="1">
    <location>
        <begin position="371"/>
        <end position="382"/>
    </location>
</feature>
<keyword evidence="3" id="KW-1185">Reference proteome</keyword>
<gene>
    <name evidence="2" type="ORF">Anas_03508</name>
</gene>
<feature type="compositionally biased region" description="Polar residues" evidence="1">
    <location>
        <begin position="112"/>
        <end position="124"/>
    </location>
</feature>
<sequence length="723" mass="79940">MSELLPSELARLILGYFESKGFTRTVETMLTEIPELFEVMQRRKKGQKVKLKVRDYFLTDLLDDYFTAKDIVYESITNYPATFSSVKKIQALADQVKNIVEIAIRRLDVDTTPESSLPGSSERVSNLDGAERNNNNAYQSKSVNTNSEETPPDCATPQKRKGSLRKKGRPSPNAHPKTPKQIEADERMEKLLKNLIENKELHTKIADSINSTLFSSSNTERNVEREVLSLNQNSISNNNNNNNNRNTTVLGQNNFNVNVNHPQQHNVKNSSECNGDTSSELRNSSLSDIIISNLSLQVTNDPVMDSILASIDCDTQSSHRQLSTPVPELPISQTSLSFSDSVYRLPLCESQGQLYSISNNQPPPNSEQNSFTSSDSDQTNKTSSEIACVDSFTLRTNPSINATRSVSSTIIGEHLKSQETPQPLTLGECFRNPNVNVDLDKAQNITLRKYVTQLECVRENPEKCSDSPELRTAQSTHTHEDQHTVEQSVEPNGSGQRNEREFKEIDSDKNNSNISNINQLSASKGDANLVESNSVISNGEIAKLICLTESKASYQSETNEYHVNKPDCVMNLDNAPSESLIGKGSVISRDFELPCNNENSSSDLPQNYEMSPNSSSDRPPPVRAIPVALSNDSLMDSKYLSGTPDHPSSYIITELTPLPPGTPSGDWNSDNMENLPIASNTIIKSTGNDGDWNSDNMENLPITSNTNIIESTGNDIPLLPSET</sequence>
<dbReference type="AlphaFoldDB" id="A0A5N5SYC6"/>
<organism evidence="2 3">
    <name type="scientific">Armadillidium nasatum</name>
    <dbReference type="NCBI Taxonomy" id="96803"/>
    <lineage>
        <taxon>Eukaryota</taxon>
        <taxon>Metazoa</taxon>
        <taxon>Ecdysozoa</taxon>
        <taxon>Arthropoda</taxon>
        <taxon>Crustacea</taxon>
        <taxon>Multicrustacea</taxon>
        <taxon>Malacostraca</taxon>
        <taxon>Eumalacostraca</taxon>
        <taxon>Peracarida</taxon>
        <taxon>Isopoda</taxon>
        <taxon>Oniscidea</taxon>
        <taxon>Crinocheta</taxon>
        <taxon>Armadillidiidae</taxon>
        <taxon>Armadillidium</taxon>
    </lineage>
</organism>
<feature type="compositionally biased region" description="Polar residues" evidence="1">
    <location>
        <begin position="596"/>
        <end position="617"/>
    </location>
</feature>
<feature type="compositionally biased region" description="Basic and acidic residues" evidence="1">
    <location>
        <begin position="458"/>
        <end position="469"/>
    </location>
</feature>